<name>A0A4U6VF69_SETVI</name>
<reference evidence="5" key="1">
    <citation type="submission" date="2019-03" db="EMBL/GenBank/DDBJ databases">
        <title>WGS assembly of Setaria viridis.</title>
        <authorList>
            <person name="Huang P."/>
            <person name="Jenkins J."/>
            <person name="Grimwood J."/>
            <person name="Barry K."/>
            <person name="Healey A."/>
            <person name="Mamidi S."/>
            <person name="Sreedasyam A."/>
            <person name="Shu S."/>
            <person name="Feldman M."/>
            <person name="Wu J."/>
            <person name="Yu Y."/>
            <person name="Chen C."/>
            <person name="Johnson J."/>
            <person name="Rokhsar D."/>
            <person name="Baxter I."/>
            <person name="Schmutz J."/>
            <person name="Brutnell T."/>
            <person name="Kellogg E."/>
        </authorList>
    </citation>
    <scope>NUCLEOTIDE SEQUENCE [LARGE SCALE GENOMIC DNA]</scope>
</reference>
<comment type="similarity">
    <text evidence="1 4">Belongs to the plant dirigent protein family.</text>
</comment>
<keyword evidence="6" id="KW-1185">Reference proteome</keyword>
<evidence type="ECO:0000256" key="1">
    <source>
        <dbReference type="ARBA" id="ARBA00010746"/>
    </source>
</evidence>
<comment type="subcellular location">
    <subcellularLocation>
        <location evidence="4">Secreted</location>
        <location evidence="4">Extracellular space</location>
        <location evidence="4">Apoplast</location>
    </subcellularLocation>
</comment>
<dbReference type="Proteomes" id="UP000298652">
    <property type="component" value="Chromosome 4"/>
</dbReference>
<keyword evidence="3 4" id="KW-0964">Secreted</keyword>
<comment type="function">
    <text evidence="4">Dirigent proteins impart stereoselectivity on the phenoxy radical-coupling reaction, yielding optically active lignans from two molecules of coniferyl alcohol in the biosynthesis of lignans, flavonolignans, and alkaloids and thus plays a central role in plant secondary metabolism.</text>
</comment>
<evidence type="ECO:0000313" key="5">
    <source>
        <dbReference type="EMBL" id="TKW22757.1"/>
    </source>
</evidence>
<dbReference type="InterPro" id="IPR004265">
    <property type="entry name" value="Dirigent"/>
</dbReference>
<dbReference type="Gramene" id="TKW22757">
    <property type="protein sequence ID" value="TKW22757"/>
    <property type="gene ID" value="SEVIR_4G249100v2"/>
</dbReference>
<sequence length="269" mass="27997">MRRWGSKPAAAGASWREKEGAVGEIGGVRSGREERRSHVSLTAAHVRSAAAAAAGMGDSGGSVVSVDVERISFGGKLCKAAASARLLLLVAVIVLLLPSADARRRPVHLRLYMHDIIGGPEQTAIHLIRNAGPPHKSLKGAYFGDTMAIDDLVTDGPGIDSGSVGRAQGTYMLSSQHEEVLVAAVTVTLTDGPYSGSTFVIAGRVGIYDDKSELAIVGGTGQLRRAAGYVLWRMAKVVSEVYIVVELIVDMSVPANAAAPSNGSSLAIE</sequence>
<evidence type="ECO:0000256" key="4">
    <source>
        <dbReference type="RuleBase" id="RU363099"/>
    </source>
</evidence>
<evidence type="ECO:0000313" key="6">
    <source>
        <dbReference type="Proteomes" id="UP000298652"/>
    </source>
</evidence>
<dbReference type="Pfam" id="PF03018">
    <property type="entry name" value="Dirigent"/>
    <property type="match status" value="1"/>
</dbReference>
<dbReference type="PANTHER" id="PTHR21495">
    <property type="entry name" value="NUCLEOPORIN-RELATED"/>
    <property type="match status" value="1"/>
</dbReference>
<organism evidence="5 6">
    <name type="scientific">Setaria viridis</name>
    <name type="common">Green bristlegrass</name>
    <name type="synonym">Setaria italica subsp. viridis</name>
    <dbReference type="NCBI Taxonomy" id="4556"/>
    <lineage>
        <taxon>Eukaryota</taxon>
        <taxon>Viridiplantae</taxon>
        <taxon>Streptophyta</taxon>
        <taxon>Embryophyta</taxon>
        <taxon>Tracheophyta</taxon>
        <taxon>Spermatophyta</taxon>
        <taxon>Magnoliopsida</taxon>
        <taxon>Liliopsida</taxon>
        <taxon>Poales</taxon>
        <taxon>Poaceae</taxon>
        <taxon>PACMAD clade</taxon>
        <taxon>Panicoideae</taxon>
        <taxon>Panicodae</taxon>
        <taxon>Paniceae</taxon>
        <taxon>Cenchrinae</taxon>
        <taxon>Setaria</taxon>
    </lineage>
</organism>
<keyword evidence="4" id="KW-0052">Apoplast</keyword>
<protein>
    <recommendedName>
        <fullName evidence="4">Dirigent protein</fullName>
    </recommendedName>
</protein>
<dbReference type="GO" id="GO:0048046">
    <property type="term" value="C:apoplast"/>
    <property type="evidence" value="ECO:0007669"/>
    <property type="project" value="UniProtKB-SubCell"/>
</dbReference>
<proteinExistence type="inferred from homology"/>
<dbReference type="InterPro" id="IPR044859">
    <property type="entry name" value="Allene_oxi_cyc_Dirigent"/>
</dbReference>
<evidence type="ECO:0000256" key="3">
    <source>
        <dbReference type="ARBA" id="ARBA00022525"/>
    </source>
</evidence>
<dbReference type="OMA" id="VSEVYIV"/>
<dbReference type="GO" id="GO:0009699">
    <property type="term" value="P:phenylpropanoid biosynthetic process"/>
    <property type="evidence" value="ECO:0007669"/>
    <property type="project" value="UniProtKB-ARBA"/>
</dbReference>
<gene>
    <name evidence="5" type="ORF">SEVIR_4G249100v2</name>
</gene>
<comment type="subunit">
    <text evidence="2 4">Homodimer.</text>
</comment>
<evidence type="ECO:0000256" key="2">
    <source>
        <dbReference type="ARBA" id="ARBA00011738"/>
    </source>
</evidence>
<dbReference type="EMBL" id="CM016555">
    <property type="protein sequence ID" value="TKW22757.1"/>
    <property type="molecule type" value="Genomic_DNA"/>
</dbReference>
<dbReference type="Gene3D" id="2.40.480.10">
    <property type="entry name" value="Allene oxide cyclase-like"/>
    <property type="match status" value="1"/>
</dbReference>
<accession>A0A4U6VF69</accession>
<dbReference type="AlphaFoldDB" id="A0A4U6VF69"/>